<reference evidence="5" key="1">
    <citation type="submission" date="2023-03" db="EMBL/GenBank/DDBJ databases">
        <authorList>
            <person name="Steffen K."/>
            <person name="Cardenas P."/>
        </authorList>
    </citation>
    <scope>NUCLEOTIDE SEQUENCE</scope>
</reference>
<feature type="repeat" description="ANK" evidence="3">
    <location>
        <begin position="453"/>
        <end position="485"/>
    </location>
</feature>
<accession>A0AA35WFL6</accession>
<evidence type="ECO:0000256" key="1">
    <source>
        <dbReference type="ARBA" id="ARBA00022737"/>
    </source>
</evidence>
<dbReference type="AlphaFoldDB" id="A0AA35WFL6"/>
<feature type="repeat" description="ANK" evidence="3">
    <location>
        <begin position="164"/>
        <end position="196"/>
    </location>
</feature>
<name>A0AA35WFL6_GEOBA</name>
<feature type="repeat" description="ANK" evidence="3">
    <location>
        <begin position="230"/>
        <end position="262"/>
    </location>
</feature>
<dbReference type="Pfam" id="PF00612">
    <property type="entry name" value="IQ"/>
    <property type="match status" value="2"/>
</dbReference>
<evidence type="ECO:0000256" key="2">
    <source>
        <dbReference type="ARBA" id="ARBA00023043"/>
    </source>
</evidence>
<dbReference type="PANTHER" id="PTHR24198:SF165">
    <property type="entry name" value="ANKYRIN REPEAT-CONTAINING PROTEIN-RELATED"/>
    <property type="match status" value="1"/>
</dbReference>
<evidence type="ECO:0000313" key="6">
    <source>
        <dbReference type="Proteomes" id="UP001174909"/>
    </source>
</evidence>
<organism evidence="5 6">
    <name type="scientific">Geodia barretti</name>
    <name type="common">Barrett's horny sponge</name>
    <dbReference type="NCBI Taxonomy" id="519541"/>
    <lineage>
        <taxon>Eukaryota</taxon>
        <taxon>Metazoa</taxon>
        <taxon>Porifera</taxon>
        <taxon>Demospongiae</taxon>
        <taxon>Heteroscleromorpha</taxon>
        <taxon>Tetractinellida</taxon>
        <taxon>Astrophorina</taxon>
        <taxon>Geodiidae</taxon>
        <taxon>Geodia</taxon>
    </lineage>
</organism>
<feature type="region of interest" description="Disordered" evidence="4">
    <location>
        <begin position="93"/>
        <end position="118"/>
    </location>
</feature>
<dbReference type="SUPFAM" id="SSF48403">
    <property type="entry name" value="Ankyrin repeat"/>
    <property type="match status" value="2"/>
</dbReference>
<dbReference type="PROSITE" id="PS50096">
    <property type="entry name" value="IQ"/>
    <property type="match status" value="1"/>
</dbReference>
<protein>
    <submittedName>
        <fullName evidence="5">Inversin</fullName>
    </submittedName>
</protein>
<feature type="repeat" description="ANK" evidence="3">
    <location>
        <begin position="198"/>
        <end position="230"/>
    </location>
</feature>
<evidence type="ECO:0000313" key="5">
    <source>
        <dbReference type="EMBL" id="CAI8012655.1"/>
    </source>
</evidence>
<dbReference type="Pfam" id="PF00023">
    <property type="entry name" value="Ank"/>
    <property type="match status" value="1"/>
</dbReference>
<dbReference type="Gene3D" id="1.25.40.20">
    <property type="entry name" value="Ankyrin repeat-containing domain"/>
    <property type="match status" value="4"/>
</dbReference>
<dbReference type="PROSITE" id="PS50088">
    <property type="entry name" value="ANK_REPEAT"/>
    <property type="match status" value="9"/>
</dbReference>
<feature type="repeat" description="ANK" evidence="3">
    <location>
        <begin position="487"/>
        <end position="519"/>
    </location>
</feature>
<comment type="caution">
    <text evidence="5">The sequence shown here is derived from an EMBL/GenBank/DDBJ whole genome shotgun (WGS) entry which is preliminary data.</text>
</comment>
<gene>
    <name evidence="5" type="ORF">GBAR_LOCUS8104</name>
</gene>
<feature type="repeat" description="ANK" evidence="3">
    <location>
        <begin position="521"/>
        <end position="553"/>
    </location>
</feature>
<dbReference type="InterPro" id="IPR000048">
    <property type="entry name" value="IQ_motif_EF-hand-BS"/>
</dbReference>
<dbReference type="InterPro" id="IPR002110">
    <property type="entry name" value="Ankyrin_rpt"/>
</dbReference>
<dbReference type="PANTHER" id="PTHR24198">
    <property type="entry name" value="ANKYRIN REPEAT AND PROTEIN KINASE DOMAIN-CONTAINING PROTEIN"/>
    <property type="match status" value="1"/>
</dbReference>
<keyword evidence="6" id="KW-1185">Reference proteome</keyword>
<evidence type="ECO:0000256" key="4">
    <source>
        <dbReference type="SAM" id="MobiDB-lite"/>
    </source>
</evidence>
<feature type="repeat" description="ANK" evidence="3">
    <location>
        <begin position="334"/>
        <end position="366"/>
    </location>
</feature>
<dbReference type="InterPro" id="IPR036770">
    <property type="entry name" value="Ankyrin_rpt-contain_sf"/>
</dbReference>
<keyword evidence="2 3" id="KW-0040">ANK repeat</keyword>
<dbReference type="SMART" id="SM00248">
    <property type="entry name" value="ANK"/>
    <property type="match status" value="13"/>
</dbReference>
<dbReference type="PRINTS" id="PR01415">
    <property type="entry name" value="ANKYRIN"/>
</dbReference>
<proteinExistence type="predicted"/>
<dbReference type="Pfam" id="PF12796">
    <property type="entry name" value="Ank_2"/>
    <property type="match status" value="4"/>
</dbReference>
<dbReference type="Proteomes" id="UP001174909">
    <property type="component" value="Unassembled WGS sequence"/>
</dbReference>
<keyword evidence="1" id="KW-0677">Repeat</keyword>
<sequence length="786" mass="85163">MDTFHMYDSPLGRLYPRENLVTHAQNVRSCCYGNSKNKMAAATVESSMSLSEPEEGCLLVRTSLDKYLCFVSTSDYLQYLISHGDYGAGARVEPRGPAGTQLQLSKAAPVQDTPDKRKETDLKTLVTESEGVSLKTAVLSGKISLVKSLVRQSSPTTLDSTDEQGLTLLLHAALTGAHEIAATLLKAGASPDVPHSTSGATPLSLACLQGHSEVTKLLLKHRANLSPDVRGCSPLHAAAWGGSGKIVKSLLSHKPSLVAERDSDGRTPLHLAAAKGDVTVCQLLMKKGGQLTETDSCGRTPLHWAILSQQLPSVEHLLASSSGAGLLCNQPDSQGATPVHYAAMTGQCSLLTALLNKGASADVTDARGYSPLFWACACGHVDAARQLIKLTTRSTPNKEASQAECEQGTVEEEDIRADEGGRCLRVACAVGSIDVSQLLLQTSPSLVSERDEEGRTALHTASHHGHTNCLDELIKAGASPNIATFTDKRTSLHVASERGQCEAVARLLAAGANLNRSTHPHGERPIHLAAQRGHSSIIIELLRRGCVPDIDRAKDGQTALMLAADAGHMQCCRLLIEAGADPSLTETAAQSRTALDLAMAGGHREVADYLISVGAPSRGGKFHRAAVTIQAVWRLHRHRRRERSRREWSAAVIQRGVRRWRRRRRAGRVRERRERARYRAAAVIQSHWRQYMEGRRRYEATCARLRARLHQEHLAASSCWTNCRHSLRAFAFLLPSPHGLPHDPHTKPQLLQATCYKHLLPSPLLGSLLQISSSPPTTESPSPFQS</sequence>
<feature type="repeat" description="ANK" evidence="3">
    <location>
        <begin position="264"/>
        <end position="296"/>
    </location>
</feature>
<dbReference type="PROSITE" id="PS50297">
    <property type="entry name" value="ANK_REP_REGION"/>
    <property type="match status" value="7"/>
</dbReference>
<feature type="repeat" description="ANK" evidence="3">
    <location>
        <begin position="555"/>
        <end position="587"/>
    </location>
</feature>
<evidence type="ECO:0000256" key="3">
    <source>
        <dbReference type="PROSITE-ProRule" id="PRU00023"/>
    </source>
</evidence>
<dbReference type="EMBL" id="CASHTH010001204">
    <property type="protein sequence ID" value="CAI8012655.1"/>
    <property type="molecule type" value="Genomic_DNA"/>
</dbReference>